<dbReference type="InterPro" id="IPR015422">
    <property type="entry name" value="PyrdxlP-dep_Trfase_small"/>
</dbReference>
<protein>
    <recommendedName>
        <fullName evidence="4">alanine--glyoxylate transaminase</fullName>
        <ecNumber evidence="4">2.6.1.44</ecNumber>
    </recommendedName>
</protein>
<evidence type="ECO:0000256" key="7">
    <source>
        <dbReference type="ARBA" id="ARBA00022898"/>
    </source>
</evidence>
<dbReference type="Gene3D" id="3.40.640.10">
    <property type="entry name" value="Type I PLP-dependent aspartate aminotransferase-like (Major domain)"/>
    <property type="match status" value="1"/>
</dbReference>
<evidence type="ECO:0000256" key="3">
    <source>
        <dbReference type="ARBA" id="ARBA00011881"/>
    </source>
</evidence>
<proteinExistence type="inferred from homology"/>
<dbReference type="GO" id="GO:0030170">
    <property type="term" value="F:pyridoxal phosphate binding"/>
    <property type="evidence" value="ECO:0007669"/>
    <property type="project" value="InterPro"/>
</dbReference>
<dbReference type="InterPro" id="IPR015421">
    <property type="entry name" value="PyrdxlP-dep_Trfase_major"/>
</dbReference>
<comment type="subunit">
    <text evidence="3">Homotetramer.</text>
</comment>
<evidence type="ECO:0000256" key="8">
    <source>
        <dbReference type="ARBA" id="ARBA00022946"/>
    </source>
</evidence>
<dbReference type="Proteomes" id="UP000006637">
    <property type="component" value="Chromosome"/>
</dbReference>
<evidence type="ECO:0000256" key="9">
    <source>
        <dbReference type="RuleBase" id="RU003560"/>
    </source>
</evidence>
<dbReference type="GO" id="GO:0008453">
    <property type="term" value="F:alanine-glyoxylate transaminase activity"/>
    <property type="evidence" value="ECO:0007669"/>
    <property type="project" value="UniProtKB-EC"/>
</dbReference>
<dbReference type="PIRSF" id="PIRSF000521">
    <property type="entry name" value="Transaminase_4ab_Lys_Orn"/>
    <property type="match status" value="1"/>
</dbReference>
<comment type="similarity">
    <text evidence="2 9">Belongs to the class-III pyridoxal-phosphate-dependent aminotransferase family.</text>
</comment>
<dbReference type="STRING" id="266117.Rxyl_0220"/>
<dbReference type="eggNOG" id="COG0160">
    <property type="taxonomic scope" value="Bacteria"/>
</dbReference>
<evidence type="ECO:0000256" key="5">
    <source>
        <dbReference type="ARBA" id="ARBA00022576"/>
    </source>
</evidence>
<keyword evidence="11" id="KW-1185">Reference proteome</keyword>
<dbReference type="AlphaFoldDB" id="Q1AZI0"/>
<evidence type="ECO:0000256" key="1">
    <source>
        <dbReference type="ARBA" id="ARBA00001933"/>
    </source>
</evidence>
<dbReference type="EC" id="2.6.1.44" evidence="4"/>
<dbReference type="FunFam" id="3.40.640.10:FF:000004">
    <property type="entry name" value="Acetylornithine aminotransferase"/>
    <property type="match status" value="1"/>
</dbReference>
<dbReference type="PANTHER" id="PTHR45688:SF3">
    <property type="entry name" value="ALANINE--GLYOXYLATE AMINOTRANSFERASE 2, MITOCHONDRIAL"/>
    <property type="match status" value="1"/>
</dbReference>
<comment type="cofactor">
    <cofactor evidence="1">
        <name>pyridoxal 5'-phosphate</name>
        <dbReference type="ChEBI" id="CHEBI:597326"/>
    </cofactor>
</comment>
<evidence type="ECO:0000256" key="6">
    <source>
        <dbReference type="ARBA" id="ARBA00022679"/>
    </source>
</evidence>
<dbReference type="InterPro" id="IPR015424">
    <property type="entry name" value="PyrdxlP-dep_Trfase"/>
</dbReference>
<dbReference type="Gene3D" id="3.90.1150.10">
    <property type="entry name" value="Aspartate Aminotransferase, domain 1"/>
    <property type="match status" value="1"/>
</dbReference>
<gene>
    <name evidence="10" type="ordered locus">Rxyl_0220</name>
</gene>
<dbReference type="SUPFAM" id="SSF53383">
    <property type="entry name" value="PLP-dependent transferases"/>
    <property type="match status" value="1"/>
</dbReference>
<sequence length="436" mass="46949">MRPGELHERHRAALPAWLSLYYERPIELVRGEGFRVWDSEGNEYLDFFGGIVTTISGHAVPEIVEAVKEQAERILHSSTLYLIESQVRLAEKLISLSPISGEQKVFFVGSGSEANEAALLFATQYRGSSEVIALRGSYHGGSFGTMGITGQSSWRPTPRTALDVSYAMPPHRSYSPLYGRFGDPEELARACAEDVRSLIETSTTGRVAAFIAEPIQGVGGFIELPPAYLSRVKEILEEHGVLFVSDEVQTAFGRTGSHFWGIERSGVEPDLITMAKGLGNGLAIGAVMGRAEVIDSLSPKLHISTFGGNPVSTAGALANLEYILENDLQRNAEEVGSYLKERLLGLAAEHASVGEVRGRGLMLAVELVREGAPDPQAAAAFMEACRERGVLVGKGGLKGNAIRISPPLTVTREAAEEAARVFDEALSSVEAGERVV</sequence>
<dbReference type="HOGENOM" id="CLU_016922_10_0_11"/>
<accession>Q1AZI0</accession>
<dbReference type="OrthoDB" id="4510254at2"/>
<reference evidence="10 11" key="1">
    <citation type="submission" date="2006-06" db="EMBL/GenBank/DDBJ databases">
        <title>Complete sequence of Rubrobacter xylanophilus DSM 9941.</title>
        <authorList>
            <consortium name="US DOE Joint Genome Institute"/>
            <person name="Copeland A."/>
            <person name="Lucas S."/>
            <person name="Lapidus A."/>
            <person name="Barry K."/>
            <person name="Detter J.C."/>
            <person name="Glavina del Rio T."/>
            <person name="Hammon N."/>
            <person name="Israni S."/>
            <person name="Dalin E."/>
            <person name="Tice H."/>
            <person name="Pitluck S."/>
            <person name="Munk A.C."/>
            <person name="Brettin T."/>
            <person name="Bruce D."/>
            <person name="Han C."/>
            <person name="Tapia R."/>
            <person name="Gilna P."/>
            <person name="Schmutz J."/>
            <person name="Larimer F."/>
            <person name="Land M."/>
            <person name="Hauser L."/>
            <person name="Kyrpides N."/>
            <person name="Lykidis A."/>
            <person name="da Costa M.S."/>
            <person name="Rainey F.A."/>
            <person name="Empadinhas N."/>
            <person name="Jolivet E."/>
            <person name="Battista J.R."/>
            <person name="Richardson P."/>
        </authorList>
    </citation>
    <scope>NUCLEOTIDE SEQUENCE [LARGE SCALE GENOMIC DNA]</scope>
    <source>
        <strain evidence="11">DSM 9941 / NBRC 16129 / PRD-1</strain>
    </source>
</reference>
<keyword evidence="5 10" id="KW-0032">Aminotransferase</keyword>
<evidence type="ECO:0000256" key="4">
    <source>
        <dbReference type="ARBA" id="ARBA00013049"/>
    </source>
</evidence>
<dbReference type="Pfam" id="PF00202">
    <property type="entry name" value="Aminotran_3"/>
    <property type="match status" value="1"/>
</dbReference>
<dbReference type="InterPro" id="IPR005814">
    <property type="entry name" value="Aminotrans_3"/>
</dbReference>
<dbReference type="EMBL" id="CP000386">
    <property type="protein sequence ID" value="ABG03198.1"/>
    <property type="molecule type" value="Genomic_DNA"/>
</dbReference>
<keyword evidence="7 9" id="KW-0663">Pyridoxal phosphate</keyword>
<dbReference type="CDD" id="cd00610">
    <property type="entry name" value="OAT_like"/>
    <property type="match status" value="1"/>
</dbReference>
<evidence type="ECO:0000313" key="11">
    <source>
        <dbReference type="Proteomes" id="UP000006637"/>
    </source>
</evidence>
<dbReference type="KEGG" id="rxy:Rxyl_0220"/>
<name>Q1AZI0_RUBXD</name>
<organism evidence="10 11">
    <name type="scientific">Rubrobacter xylanophilus (strain DSM 9941 / JCM 11954 / NBRC 16129 / PRD-1)</name>
    <dbReference type="NCBI Taxonomy" id="266117"/>
    <lineage>
        <taxon>Bacteria</taxon>
        <taxon>Bacillati</taxon>
        <taxon>Actinomycetota</taxon>
        <taxon>Rubrobacteria</taxon>
        <taxon>Rubrobacterales</taxon>
        <taxon>Rubrobacteraceae</taxon>
        <taxon>Rubrobacter</taxon>
    </lineage>
</organism>
<dbReference type="RefSeq" id="WP_011563216.1">
    <property type="nucleotide sequence ID" value="NC_008148.1"/>
</dbReference>
<keyword evidence="8" id="KW-0809">Transit peptide</keyword>
<dbReference type="PANTHER" id="PTHR45688">
    <property type="match status" value="1"/>
</dbReference>
<evidence type="ECO:0000256" key="2">
    <source>
        <dbReference type="ARBA" id="ARBA00008954"/>
    </source>
</evidence>
<dbReference type="PROSITE" id="PS00600">
    <property type="entry name" value="AA_TRANSFER_CLASS_3"/>
    <property type="match status" value="1"/>
</dbReference>
<dbReference type="InterPro" id="IPR049704">
    <property type="entry name" value="Aminotrans_3_PPA_site"/>
</dbReference>
<evidence type="ECO:0000313" key="10">
    <source>
        <dbReference type="EMBL" id="ABG03198.1"/>
    </source>
</evidence>
<dbReference type="PhylomeDB" id="Q1AZI0"/>
<keyword evidence="6 10" id="KW-0808">Transferase</keyword>